<dbReference type="EMBL" id="AP014936">
    <property type="protein sequence ID" value="BAU49433.1"/>
    <property type="molecule type" value="Genomic_DNA"/>
</dbReference>
<proteinExistence type="predicted"/>
<reference evidence="1 2" key="1">
    <citation type="submission" date="2015-08" db="EMBL/GenBank/DDBJ databases">
        <title>Complete genome sequence of Sulfurifustis variabilis.</title>
        <authorList>
            <person name="Miura A."/>
            <person name="Kojima H."/>
            <person name="Fukui M."/>
        </authorList>
    </citation>
    <scope>NUCLEOTIDE SEQUENCE [LARGE SCALE GENOMIC DNA]</scope>
    <source>
        <strain evidence="2">skN76</strain>
    </source>
</reference>
<keyword evidence="2" id="KW-1185">Reference proteome</keyword>
<dbReference type="PANTHER" id="PTHR37954:SF3">
    <property type="entry name" value="DUF169 DOMAIN-CONTAINING PROTEIN"/>
    <property type="match status" value="1"/>
</dbReference>
<evidence type="ECO:0000313" key="1">
    <source>
        <dbReference type="EMBL" id="BAU49433.1"/>
    </source>
</evidence>
<organism evidence="1 2">
    <name type="scientific">Sulfurifustis variabilis</name>
    <dbReference type="NCBI Taxonomy" id="1675686"/>
    <lineage>
        <taxon>Bacteria</taxon>
        <taxon>Pseudomonadati</taxon>
        <taxon>Pseudomonadota</taxon>
        <taxon>Gammaproteobacteria</taxon>
        <taxon>Acidiferrobacterales</taxon>
        <taxon>Acidiferrobacteraceae</taxon>
        <taxon>Sulfurifustis</taxon>
    </lineage>
</organism>
<sequence>MRHDYRALSKTLVDLLALSAPPLAITFTQEDATDVPRYEGTMPASAPDGRTGKVTAGCVFWMKAVDRTFRTHAEDHGNCSVGSLTHGFITLDTAAKRDDVKALMEASWVTPEVFPQIPVVKQRPASVIYGPLADTRVDPDVVFLRLNGKQAMILHDALPDLRFEGKPQCHIIPIAKEEGQVALSVGCMLSRTRTGMANSEMTCAIPGTRLADVVARLQATCRADVAVATYAADDARRFGARSG</sequence>
<dbReference type="AlphaFoldDB" id="A0A1B4V7A6"/>
<name>A0A1B4V7A6_9GAMM</name>
<evidence type="ECO:0000313" key="2">
    <source>
        <dbReference type="Proteomes" id="UP000218899"/>
    </source>
</evidence>
<dbReference type="KEGG" id="sva:SVA_2885"/>
<dbReference type="PANTHER" id="PTHR37954">
    <property type="entry name" value="BLL4979 PROTEIN"/>
    <property type="match status" value="1"/>
</dbReference>
<dbReference type="Pfam" id="PF02596">
    <property type="entry name" value="DUF169"/>
    <property type="match status" value="1"/>
</dbReference>
<dbReference type="Proteomes" id="UP000218899">
    <property type="component" value="Chromosome"/>
</dbReference>
<accession>A0A1B4V7A6</accession>
<protein>
    <submittedName>
        <fullName evidence="1">Uncharacterized protein</fullName>
    </submittedName>
</protein>
<dbReference type="InterPro" id="IPR003748">
    <property type="entry name" value="DUF169"/>
</dbReference>
<dbReference type="RefSeq" id="WP_169924117.1">
    <property type="nucleotide sequence ID" value="NZ_AP014936.1"/>
</dbReference>
<gene>
    <name evidence="1" type="ORF">SVA_2885</name>
</gene>